<name>A0A1H8QYD9_9EURY</name>
<evidence type="ECO:0000313" key="3">
    <source>
        <dbReference type="Proteomes" id="UP000198775"/>
    </source>
</evidence>
<evidence type="ECO:0000313" key="2">
    <source>
        <dbReference type="EMBL" id="SEO58864.1"/>
    </source>
</evidence>
<feature type="transmembrane region" description="Helical" evidence="1">
    <location>
        <begin position="45"/>
        <end position="64"/>
    </location>
</feature>
<dbReference type="OrthoDB" id="241009at2157"/>
<feature type="transmembrane region" description="Helical" evidence="1">
    <location>
        <begin position="12"/>
        <end position="33"/>
    </location>
</feature>
<evidence type="ECO:0000256" key="1">
    <source>
        <dbReference type="SAM" id="Phobius"/>
    </source>
</evidence>
<organism evidence="2 3">
    <name type="scientific">Halorientalis persicus</name>
    <dbReference type="NCBI Taxonomy" id="1367881"/>
    <lineage>
        <taxon>Archaea</taxon>
        <taxon>Methanobacteriati</taxon>
        <taxon>Methanobacteriota</taxon>
        <taxon>Stenosarchaea group</taxon>
        <taxon>Halobacteria</taxon>
        <taxon>Halobacteriales</taxon>
        <taxon>Haloarculaceae</taxon>
        <taxon>Halorientalis</taxon>
    </lineage>
</organism>
<accession>A0A1H8QYD9</accession>
<gene>
    <name evidence="2" type="ORF">SAMN05216388_101511</name>
</gene>
<reference evidence="3" key="1">
    <citation type="submission" date="2016-10" db="EMBL/GenBank/DDBJ databases">
        <authorList>
            <person name="Varghese N."/>
            <person name="Submissions S."/>
        </authorList>
    </citation>
    <scope>NUCLEOTIDE SEQUENCE [LARGE SCALE GENOMIC DNA]</scope>
    <source>
        <strain evidence="3">IBRC-M 10043</strain>
    </source>
</reference>
<dbReference type="EMBL" id="FOCX01000015">
    <property type="protein sequence ID" value="SEO58864.1"/>
    <property type="molecule type" value="Genomic_DNA"/>
</dbReference>
<dbReference type="Proteomes" id="UP000198775">
    <property type="component" value="Unassembled WGS sequence"/>
</dbReference>
<keyword evidence="1" id="KW-1133">Transmembrane helix</keyword>
<keyword evidence="1" id="KW-0472">Membrane</keyword>
<keyword evidence="3" id="KW-1185">Reference proteome</keyword>
<protein>
    <submittedName>
        <fullName evidence="2">Uncharacterized protein</fullName>
    </submittedName>
</protein>
<sequence>MTRQTIADRAAVWIGRVVGFLAVAYTALGVWVLLGRPTTLGTNGYLVGSLVSILLLLTGGYVLSKQDPRLGDGRRSA</sequence>
<dbReference type="AlphaFoldDB" id="A0A1H8QYD9"/>
<dbReference type="RefSeq" id="WP_092661620.1">
    <property type="nucleotide sequence ID" value="NZ_FOCX01000015.1"/>
</dbReference>
<keyword evidence="1" id="KW-0812">Transmembrane</keyword>
<proteinExistence type="predicted"/>